<dbReference type="Proteomes" id="UP001370490">
    <property type="component" value="Unassembled WGS sequence"/>
</dbReference>
<reference evidence="2 3" key="1">
    <citation type="submission" date="2023-12" db="EMBL/GenBank/DDBJ databases">
        <title>A high-quality genome assembly for Dillenia turbinata (Dilleniales).</title>
        <authorList>
            <person name="Chanderbali A."/>
        </authorList>
    </citation>
    <scope>NUCLEOTIDE SEQUENCE [LARGE SCALE GENOMIC DNA]</scope>
    <source>
        <strain evidence="2">LSX21</strain>
        <tissue evidence="2">Leaf</tissue>
    </source>
</reference>
<name>A0AAN8USG3_9MAGN</name>
<dbReference type="PANTHER" id="PTHR35830">
    <property type="entry name" value="OS05G0299200 PROTEIN"/>
    <property type="match status" value="1"/>
</dbReference>
<organism evidence="2 3">
    <name type="scientific">Dillenia turbinata</name>
    <dbReference type="NCBI Taxonomy" id="194707"/>
    <lineage>
        <taxon>Eukaryota</taxon>
        <taxon>Viridiplantae</taxon>
        <taxon>Streptophyta</taxon>
        <taxon>Embryophyta</taxon>
        <taxon>Tracheophyta</taxon>
        <taxon>Spermatophyta</taxon>
        <taxon>Magnoliopsida</taxon>
        <taxon>eudicotyledons</taxon>
        <taxon>Gunneridae</taxon>
        <taxon>Pentapetalae</taxon>
        <taxon>Dilleniales</taxon>
        <taxon>Dilleniaceae</taxon>
        <taxon>Dillenia</taxon>
    </lineage>
</organism>
<evidence type="ECO:0000313" key="3">
    <source>
        <dbReference type="Proteomes" id="UP001370490"/>
    </source>
</evidence>
<feature type="transmembrane region" description="Helical" evidence="1">
    <location>
        <begin position="125"/>
        <end position="143"/>
    </location>
</feature>
<proteinExistence type="predicted"/>
<evidence type="ECO:0000256" key="1">
    <source>
        <dbReference type="SAM" id="Phobius"/>
    </source>
</evidence>
<gene>
    <name evidence="2" type="ORF">RJ641_014623</name>
</gene>
<dbReference type="PANTHER" id="PTHR35830:SF1">
    <property type="entry name" value="OS05G0299200 PROTEIN"/>
    <property type="match status" value="1"/>
</dbReference>
<evidence type="ECO:0000313" key="2">
    <source>
        <dbReference type="EMBL" id="KAK6920945.1"/>
    </source>
</evidence>
<keyword evidence="3" id="KW-1185">Reference proteome</keyword>
<sequence>MNSLAISPFFSSSKPIFNNCTQKWLQHLNPTNFHLTLCPSSSPFSSRKKKKTKNNTDPKLQMVIDIEALRNRASMSIQRFINSSRAKFDRFVFTGREAFEDFQTLVTVDHNKRVIISCRRSSLEFVGNLVIWGFVVVFVFRVLKELGLGFGSKLGFGYGGSVWKRDRSLGGKEVIVGRRKQNKKSDNYLNVRVLSNPLSPARDTLGLPRNSGSIQRRTADHRRQEKLPKWWPDSLPQPVLTVNKEKHQREVNRLIRVILDYKMSGRDIMEDDILRRICRISGARVVIDTSNARDSLYRASVEFVLNICSSHSHSTFIQIDGEEPQQFLAGLAENIGLEKIRAARIVSAAVAARMRSRFLQAWALEMQNNHSEAVAELSKICCLLHVFPPDESSPEMEMLAQGLEKHFKEEQREYLMKMLMEVCGEELRCSAAQALSLVARPLEG</sequence>
<protein>
    <submittedName>
        <fullName evidence="2">Uncharacterized protein</fullName>
    </submittedName>
</protein>
<keyword evidence="1" id="KW-1133">Transmembrane helix</keyword>
<accession>A0AAN8USG3</accession>
<dbReference type="EMBL" id="JBAMMX010000020">
    <property type="protein sequence ID" value="KAK6920945.1"/>
    <property type="molecule type" value="Genomic_DNA"/>
</dbReference>
<comment type="caution">
    <text evidence="2">The sequence shown here is derived from an EMBL/GenBank/DDBJ whole genome shotgun (WGS) entry which is preliminary data.</text>
</comment>
<dbReference type="AlphaFoldDB" id="A0AAN8USG3"/>
<keyword evidence="1" id="KW-0812">Transmembrane</keyword>
<keyword evidence="1" id="KW-0472">Membrane</keyword>